<dbReference type="InterPro" id="IPR029069">
    <property type="entry name" value="HotDog_dom_sf"/>
</dbReference>
<dbReference type="GeneID" id="108020956"/>
<dbReference type="RefSeq" id="XP_016944887.4">
    <property type="nucleotide sequence ID" value="XM_017089398.4"/>
</dbReference>
<reference evidence="6" key="1">
    <citation type="submission" date="2025-05" db="UniProtKB">
        <authorList>
            <consortium name="RefSeq"/>
        </authorList>
    </citation>
    <scope>NUCLEOTIDE SEQUENCE [LARGE SCALE GENOMIC DNA]</scope>
</reference>
<gene>
    <name evidence="7" type="primary">LOC108020956</name>
</gene>
<organism evidence="6 7">
    <name type="scientific">Drosophila suzukii</name>
    <name type="common">Spotted-wing drosophila fruit fly</name>
    <dbReference type="NCBI Taxonomy" id="28584"/>
    <lineage>
        <taxon>Eukaryota</taxon>
        <taxon>Metazoa</taxon>
        <taxon>Ecdysozoa</taxon>
        <taxon>Arthropoda</taxon>
        <taxon>Hexapoda</taxon>
        <taxon>Insecta</taxon>
        <taxon>Pterygota</taxon>
        <taxon>Neoptera</taxon>
        <taxon>Endopterygota</taxon>
        <taxon>Diptera</taxon>
        <taxon>Brachycera</taxon>
        <taxon>Muscomorpha</taxon>
        <taxon>Ephydroidea</taxon>
        <taxon>Drosophilidae</taxon>
        <taxon>Drosophila</taxon>
        <taxon>Sophophora</taxon>
    </lineage>
</organism>
<evidence type="ECO:0000313" key="6">
    <source>
        <dbReference type="Proteomes" id="UP001652628"/>
    </source>
</evidence>
<dbReference type="AlphaFoldDB" id="A0AB39ZWM8"/>
<dbReference type="CDD" id="cd03442">
    <property type="entry name" value="BFIT_BACH"/>
    <property type="match status" value="1"/>
</dbReference>
<dbReference type="PANTHER" id="PTHR12655:SF0">
    <property type="entry name" value="ACYL-COENZYME A THIOESTERASE 9, MITOCHONDRIAL"/>
    <property type="match status" value="1"/>
</dbReference>
<sequence>MHLRSILGRRVIEVRRLCPQLGALRHRFVECGRDQLESGHCSGTMADVAKKIREHIGVEGGYHAIPKSREGLLKFQPDPSDLPERSMIDSQTTASILMESDALMRERFVYGGGLLRMGRMMEELDLLAVWISHRHVFLPKLPKGIPLPYTFVTLLVDHGHFLVEKFKADVDISLSGHVSWSGNSSMEITAYVRQNGMLLAKAIFMIAARDATNSGPAPVNPLTPANELEKSFYQEALERQKRRMGKLPHLEIKRKPSKEEEQIMYEVFTRTKGIEGPTPTDMTALPPDCRWMSNSYRRTLLHPFPEHRNEANTIFGGFIIRNAIEIAFMTASLFSNNYPVIQFISDVTFTHPIPVHSYMKLKAYVVYTQDNYVQLMTVVDAIDGNSFTQFQSNTVHLTYSCRQKVPEVLPKSYSEALWYLTGRRYFQRFLESIGRDMEGCETSPPENINGAGECI</sequence>
<reference evidence="7" key="2">
    <citation type="submission" date="2025-08" db="UniProtKB">
        <authorList>
            <consortium name="RefSeq"/>
        </authorList>
    </citation>
    <scope>IDENTIFICATION</scope>
</reference>
<evidence type="ECO:0000313" key="7">
    <source>
        <dbReference type="RefSeq" id="XP_016944887.4"/>
    </source>
</evidence>
<comment type="similarity">
    <text evidence="1">Belongs to the acyl coenzyme A hydrolase family.</text>
</comment>
<feature type="domain" description="HotDog ACOT-type" evidence="5">
    <location>
        <begin position="293"/>
        <end position="405"/>
    </location>
</feature>
<evidence type="ECO:0000256" key="3">
    <source>
        <dbReference type="ARBA" id="ARBA00022801"/>
    </source>
</evidence>
<dbReference type="InterPro" id="IPR033120">
    <property type="entry name" value="HOTDOG_ACOT"/>
</dbReference>
<keyword evidence="2" id="KW-0677">Repeat</keyword>
<dbReference type="GO" id="GO:0006637">
    <property type="term" value="P:acyl-CoA metabolic process"/>
    <property type="evidence" value="ECO:0007669"/>
    <property type="project" value="TreeGrafter"/>
</dbReference>
<dbReference type="Gene3D" id="3.10.129.10">
    <property type="entry name" value="Hotdog Thioesterase"/>
    <property type="match status" value="2"/>
</dbReference>
<name>A0AB39ZWM8_DROSZ</name>
<evidence type="ECO:0000256" key="1">
    <source>
        <dbReference type="ARBA" id="ARBA00010458"/>
    </source>
</evidence>
<dbReference type="PROSITE" id="PS51770">
    <property type="entry name" value="HOTDOG_ACOT"/>
    <property type="match status" value="2"/>
</dbReference>
<keyword evidence="4" id="KW-0809">Transit peptide</keyword>
<protein>
    <submittedName>
        <fullName evidence="7">Acyl-coenzyme A thioesterase 9, mitochondrial isoform X1</fullName>
    </submittedName>
</protein>
<evidence type="ECO:0000259" key="5">
    <source>
        <dbReference type="PROSITE" id="PS51770"/>
    </source>
</evidence>
<evidence type="ECO:0000256" key="2">
    <source>
        <dbReference type="ARBA" id="ARBA00022737"/>
    </source>
</evidence>
<dbReference type="SUPFAM" id="SSF54637">
    <property type="entry name" value="Thioesterase/thiol ester dehydrase-isomerase"/>
    <property type="match status" value="2"/>
</dbReference>
<accession>A0AB39ZWM8</accession>
<keyword evidence="3" id="KW-0378">Hydrolase</keyword>
<dbReference type="PANTHER" id="PTHR12655">
    <property type="entry name" value="ACYL-COA THIOESTERASE"/>
    <property type="match status" value="1"/>
</dbReference>
<feature type="domain" description="HotDog ACOT-type" evidence="5">
    <location>
        <begin position="88"/>
        <end position="212"/>
    </location>
</feature>
<dbReference type="Proteomes" id="UP001652628">
    <property type="component" value="Chromosome 2L"/>
</dbReference>
<evidence type="ECO:0000256" key="4">
    <source>
        <dbReference type="ARBA" id="ARBA00022946"/>
    </source>
</evidence>
<dbReference type="GO" id="GO:0047617">
    <property type="term" value="F:fatty acyl-CoA hydrolase activity"/>
    <property type="evidence" value="ECO:0007669"/>
    <property type="project" value="TreeGrafter"/>
</dbReference>
<keyword evidence="6" id="KW-1185">Reference proteome</keyword>
<dbReference type="GO" id="GO:0005739">
    <property type="term" value="C:mitochondrion"/>
    <property type="evidence" value="ECO:0007669"/>
    <property type="project" value="TreeGrafter"/>
</dbReference>
<proteinExistence type="inferred from homology"/>